<protein>
    <submittedName>
        <fullName evidence="1">Uncharacterized protein</fullName>
    </submittedName>
</protein>
<dbReference type="Proteomes" id="UP000676478">
    <property type="component" value="Unassembled WGS sequence"/>
</dbReference>
<dbReference type="AlphaFoldDB" id="A0AA41EQ12"/>
<name>A0AA41EQ12_LEVBR</name>
<dbReference type="RefSeq" id="WP_211756640.1">
    <property type="nucleotide sequence ID" value="NZ_JAERKF010000008.1"/>
</dbReference>
<proteinExistence type="predicted"/>
<comment type="caution">
    <text evidence="1">The sequence shown here is derived from an EMBL/GenBank/DDBJ whole genome shotgun (WGS) entry which is preliminary data.</text>
</comment>
<reference evidence="1" key="2">
    <citation type="submission" date="2022-09" db="EMBL/GenBank/DDBJ databases">
        <title>Genome-inferred correspondence between phylogeny and metabolic traits in the wild Drosophila gut microbiome.</title>
        <authorList>
            <person name="Bueno E."/>
            <person name="Blow F."/>
            <person name="Douglas A.E."/>
        </authorList>
    </citation>
    <scope>NUCLEOTIDE SEQUENCE</scope>
    <source>
        <strain evidence="1">Dm-2019-70</strain>
    </source>
</reference>
<dbReference type="EMBL" id="JAERKF010000008">
    <property type="protein sequence ID" value="MBS1010755.1"/>
    <property type="molecule type" value="Genomic_DNA"/>
</dbReference>
<reference evidence="1" key="1">
    <citation type="submission" date="2020-12" db="EMBL/GenBank/DDBJ databases">
        <authorList>
            <person name="Mcmullen J.G."/>
        </authorList>
    </citation>
    <scope>NUCLEOTIDE SEQUENCE</scope>
    <source>
        <strain evidence="1">Dm-2019-70</strain>
    </source>
</reference>
<sequence>MSTHITFSGINRSLSAQLIGMAYQLFQEDFLAGQTYWDKDLTLTECCDWLMEIDENFGEVIKKYMCSSQYLSVFTGIEDNQIKRMIVIGRQFDGYDWKVITAEFSRERQN</sequence>
<gene>
    <name evidence="1" type="ORF">JK167_07945</name>
</gene>
<organism evidence="1 2">
    <name type="scientific">Levilactobacillus brevis</name>
    <name type="common">Lactobacillus brevis</name>
    <dbReference type="NCBI Taxonomy" id="1580"/>
    <lineage>
        <taxon>Bacteria</taxon>
        <taxon>Bacillati</taxon>
        <taxon>Bacillota</taxon>
        <taxon>Bacilli</taxon>
        <taxon>Lactobacillales</taxon>
        <taxon>Lactobacillaceae</taxon>
        <taxon>Levilactobacillus</taxon>
    </lineage>
</organism>
<evidence type="ECO:0000313" key="1">
    <source>
        <dbReference type="EMBL" id="MBS1010755.1"/>
    </source>
</evidence>
<accession>A0AA41EQ12</accession>
<evidence type="ECO:0000313" key="2">
    <source>
        <dbReference type="Proteomes" id="UP000676478"/>
    </source>
</evidence>